<sequence>MAGQEGRRGPARVAPCEAVPLQDEAMKTLLLALLGAASLSQLTLSLRIGAFNIRALGDRKVSNQTISSFIARILTAYDLVLIQEVRDADLSAVKKLMQLVNGASPDPFDYLISNPLGRNSYKEQYLFIYRQGRVSPVKSYYYQDGCEPCGNDTFSREPFIVKFAVPQSVVKELVLVPLHAAPEAAVTEIDSLYDVYQDVKDRWGTTDALLLGDFNAACKYVRAEDWPSIRLRSSKDFQWLIPDTADTTVTNTICAYDRIVAVGSKLRESILPATAKVDNFQKTLKLSSKDALAVSDHFPVEVTLKST</sequence>
<dbReference type="RefSeq" id="XP_026539032.1">
    <property type="nucleotide sequence ID" value="XM_026683247.1"/>
</dbReference>
<evidence type="ECO:0000256" key="7">
    <source>
        <dbReference type="ARBA" id="ARBA00022729"/>
    </source>
</evidence>
<dbReference type="PIRSF" id="PIRSF000988">
    <property type="entry name" value="DNase_I_euk"/>
    <property type="match status" value="1"/>
</dbReference>
<dbReference type="GeneID" id="113422365"/>
<evidence type="ECO:0000256" key="4">
    <source>
        <dbReference type="ARBA" id="ARBA00007359"/>
    </source>
</evidence>
<keyword evidence="6 12" id="KW-0540">Nuclease</keyword>
<dbReference type="Pfam" id="PF03372">
    <property type="entry name" value="Exo_endo_phos"/>
    <property type="match status" value="1"/>
</dbReference>
<name>A0A6J1V6W7_9SAUR</name>
<dbReference type="FunFam" id="3.60.10.10:FF:000047">
    <property type="entry name" value="Deoxyribonuclease"/>
    <property type="match status" value="1"/>
</dbReference>
<evidence type="ECO:0000256" key="2">
    <source>
        <dbReference type="ARBA" id="ARBA00001946"/>
    </source>
</evidence>
<dbReference type="GO" id="GO:0005634">
    <property type="term" value="C:nucleus"/>
    <property type="evidence" value="ECO:0007669"/>
    <property type="project" value="TreeGrafter"/>
</dbReference>
<protein>
    <recommendedName>
        <fullName evidence="12">Deoxyribonuclease</fullName>
    </recommendedName>
</protein>
<evidence type="ECO:0000259" key="15">
    <source>
        <dbReference type="Pfam" id="PF03372"/>
    </source>
</evidence>
<evidence type="ECO:0000313" key="16">
    <source>
        <dbReference type="Proteomes" id="UP000504612"/>
    </source>
</evidence>
<dbReference type="InterPro" id="IPR036691">
    <property type="entry name" value="Endo/exonu/phosph_ase_sf"/>
</dbReference>
<organism evidence="16 17">
    <name type="scientific">Notechis scutatus</name>
    <name type="common">mainland tiger snake</name>
    <dbReference type="NCBI Taxonomy" id="8663"/>
    <lineage>
        <taxon>Eukaryota</taxon>
        <taxon>Metazoa</taxon>
        <taxon>Chordata</taxon>
        <taxon>Craniata</taxon>
        <taxon>Vertebrata</taxon>
        <taxon>Euteleostomi</taxon>
        <taxon>Lepidosauria</taxon>
        <taxon>Squamata</taxon>
        <taxon>Bifurcata</taxon>
        <taxon>Unidentata</taxon>
        <taxon>Episquamata</taxon>
        <taxon>Toxicofera</taxon>
        <taxon>Serpentes</taxon>
        <taxon>Colubroidea</taxon>
        <taxon>Elapidae</taxon>
        <taxon>Hydrophiinae</taxon>
        <taxon>Notechis</taxon>
    </lineage>
</organism>
<feature type="disulfide bond" evidence="14">
    <location>
        <begin position="146"/>
        <end position="149"/>
    </location>
</feature>
<feature type="disulfide bond" description="Essential for enzymatic activity" evidence="14">
    <location>
        <begin position="218"/>
        <end position="254"/>
    </location>
</feature>
<dbReference type="CDD" id="cd10282">
    <property type="entry name" value="DNase1"/>
    <property type="match status" value="1"/>
</dbReference>
<dbReference type="Gene3D" id="3.60.10.10">
    <property type="entry name" value="Endonuclease/exonuclease/phosphatase"/>
    <property type="match status" value="1"/>
</dbReference>
<dbReference type="GO" id="GO:0003677">
    <property type="term" value="F:DNA binding"/>
    <property type="evidence" value="ECO:0007669"/>
    <property type="project" value="TreeGrafter"/>
</dbReference>
<evidence type="ECO:0000256" key="5">
    <source>
        <dbReference type="ARBA" id="ARBA00022525"/>
    </source>
</evidence>
<comment type="subcellular location">
    <subcellularLocation>
        <location evidence="3">Secreted</location>
    </subcellularLocation>
</comment>
<keyword evidence="7" id="KW-0732">Signal</keyword>
<evidence type="ECO:0000256" key="14">
    <source>
        <dbReference type="PIRSR" id="PIRSR000988-2"/>
    </source>
</evidence>
<gene>
    <name evidence="17" type="primary">LOC113422365</name>
</gene>
<evidence type="ECO:0000256" key="1">
    <source>
        <dbReference type="ARBA" id="ARBA00001913"/>
    </source>
</evidence>
<accession>A0A6J1V6W7</accession>
<dbReference type="KEGG" id="nss:113422365"/>
<dbReference type="PROSITE" id="PS00918">
    <property type="entry name" value="DNASE_I_2"/>
    <property type="match status" value="1"/>
</dbReference>
<dbReference type="GO" id="GO:0004530">
    <property type="term" value="F:deoxyribonuclease I activity"/>
    <property type="evidence" value="ECO:0007669"/>
    <property type="project" value="TreeGrafter"/>
</dbReference>
<proteinExistence type="inferred from homology"/>
<dbReference type="PROSITE" id="PS00919">
    <property type="entry name" value="DNASE_I_1"/>
    <property type="match status" value="1"/>
</dbReference>
<evidence type="ECO:0000256" key="8">
    <source>
        <dbReference type="ARBA" id="ARBA00022759"/>
    </source>
</evidence>
<keyword evidence="5" id="KW-0964">Secreted</keyword>
<dbReference type="PANTHER" id="PTHR11371:SF29">
    <property type="entry name" value="DEOXYRIBONUCLEASE-1-LIKE 2"/>
    <property type="match status" value="1"/>
</dbReference>
<dbReference type="InterPro" id="IPR033125">
    <property type="entry name" value="DNASE_I_2"/>
</dbReference>
<dbReference type="InterPro" id="IPR018057">
    <property type="entry name" value="Deoxyribonuclease-1_AS"/>
</dbReference>
<feature type="active site" evidence="13">
    <location>
        <position position="179"/>
    </location>
</feature>
<dbReference type="AlphaFoldDB" id="A0A6J1V6W7"/>
<keyword evidence="9 12" id="KW-0378">Hydrolase</keyword>
<keyword evidence="11 14" id="KW-1015">Disulfide bond</keyword>
<evidence type="ECO:0000256" key="12">
    <source>
        <dbReference type="PIRNR" id="PIRNR000988"/>
    </source>
</evidence>
<keyword evidence="10" id="KW-0106">Calcium</keyword>
<evidence type="ECO:0000256" key="3">
    <source>
        <dbReference type="ARBA" id="ARBA00004613"/>
    </source>
</evidence>
<dbReference type="InterPro" id="IPR005135">
    <property type="entry name" value="Endo/exonuclease/phosphatase"/>
</dbReference>
<dbReference type="PANTHER" id="PTHR11371">
    <property type="entry name" value="DEOXYRIBONUCLEASE"/>
    <property type="match status" value="1"/>
</dbReference>
<dbReference type="Proteomes" id="UP000504612">
    <property type="component" value="Unplaced"/>
</dbReference>
<feature type="domain" description="Endonuclease/exonuclease/phosphatase" evidence="15">
    <location>
        <begin position="52"/>
        <end position="297"/>
    </location>
</feature>
<evidence type="ECO:0000256" key="13">
    <source>
        <dbReference type="PIRSR" id="PIRSR000988-1"/>
    </source>
</evidence>
<dbReference type="SMART" id="SM00476">
    <property type="entry name" value="DNaseIc"/>
    <property type="match status" value="1"/>
</dbReference>
<dbReference type="PRINTS" id="PR00130">
    <property type="entry name" value="DNASEI"/>
</dbReference>
<evidence type="ECO:0000256" key="9">
    <source>
        <dbReference type="ARBA" id="ARBA00022801"/>
    </source>
</evidence>
<dbReference type="GO" id="GO:0005576">
    <property type="term" value="C:extracellular region"/>
    <property type="evidence" value="ECO:0007669"/>
    <property type="project" value="UniProtKB-SubCell"/>
</dbReference>
<dbReference type="GO" id="GO:0006308">
    <property type="term" value="P:DNA catabolic process"/>
    <property type="evidence" value="ECO:0007669"/>
    <property type="project" value="InterPro"/>
</dbReference>
<dbReference type="InterPro" id="IPR016202">
    <property type="entry name" value="DNase_I"/>
</dbReference>
<keyword evidence="16" id="KW-1185">Reference proteome</keyword>
<dbReference type="SUPFAM" id="SSF56219">
    <property type="entry name" value="DNase I-like"/>
    <property type="match status" value="1"/>
</dbReference>
<evidence type="ECO:0000313" key="17">
    <source>
        <dbReference type="RefSeq" id="XP_026539032.1"/>
    </source>
</evidence>
<reference evidence="17" key="1">
    <citation type="submission" date="2025-08" db="UniProtKB">
        <authorList>
            <consortium name="RefSeq"/>
        </authorList>
    </citation>
    <scope>IDENTIFICATION</scope>
</reference>
<evidence type="ECO:0000256" key="11">
    <source>
        <dbReference type="ARBA" id="ARBA00023157"/>
    </source>
</evidence>
<comment type="cofactor">
    <cofactor evidence="1">
        <name>Ca(2+)</name>
        <dbReference type="ChEBI" id="CHEBI:29108"/>
    </cofactor>
</comment>
<comment type="similarity">
    <text evidence="4 12">Belongs to the DNase I family.</text>
</comment>
<evidence type="ECO:0000256" key="6">
    <source>
        <dbReference type="ARBA" id="ARBA00022722"/>
    </source>
</evidence>
<keyword evidence="8 12" id="KW-0255">Endonuclease</keyword>
<feature type="active site" evidence="13">
    <location>
        <position position="123"/>
    </location>
</feature>
<evidence type="ECO:0000256" key="10">
    <source>
        <dbReference type="ARBA" id="ARBA00022837"/>
    </source>
</evidence>
<comment type="cofactor">
    <cofactor evidence="2">
        <name>Mg(2+)</name>
        <dbReference type="ChEBI" id="CHEBI:18420"/>
    </cofactor>
</comment>